<reference evidence="1 2" key="1">
    <citation type="submission" date="2024-05" db="EMBL/GenBank/DDBJ databases">
        <title>Genome sequencing and assembly of Indian major carp, Cirrhinus mrigala (Hamilton, 1822).</title>
        <authorList>
            <person name="Mohindra V."/>
            <person name="Chowdhury L.M."/>
            <person name="Lal K."/>
            <person name="Jena J.K."/>
        </authorList>
    </citation>
    <scope>NUCLEOTIDE SEQUENCE [LARGE SCALE GENOMIC DNA]</scope>
    <source>
        <strain evidence="1">CM1030</strain>
        <tissue evidence="1">Blood</tissue>
    </source>
</reference>
<sequence length="71" mass="7933">ARLEFKETEHICSSASKKGTYLTEVEVESMSSRSVPHVIIPLELGNHWIEVKAAAYDSVYSDGVRKILKVV</sequence>
<feature type="non-terminal residue" evidence="1">
    <location>
        <position position="71"/>
    </location>
</feature>
<keyword evidence="2" id="KW-1185">Reference proteome</keyword>
<dbReference type="InterPro" id="IPR013783">
    <property type="entry name" value="Ig-like_fold"/>
</dbReference>
<protein>
    <submittedName>
        <fullName evidence="1">Uncharacterized protein</fullName>
    </submittedName>
</protein>
<name>A0ABD0RXH7_CIRMR</name>
<evidence type="ECO:0000313" key="1">
    <source>
        <dbReference type="EMBL" id="KAL0202473.1"/>
    </source>
</evidence>
<feature type="non-terminal residue" evidence="1">
    <location>
        <position position="1"/>
    </location>
</feature>
<dbReference type="EMBL" id="JAMKFB020000001">
    <property type="protein sequence ID" value="KAL0202473.1"/>
    <property type="molecule type" value="Genomic_DNA"/>
</dbReference>
<dbReference type="Proteomes" id="UP001529510">
    <property type="component" value="Unassembled WGS sequence"/>
</dbReference>
<comment type="caution">
    <text evidence="1">The sequence shown here is derived from an EMBL/GenBank/DDBJ whole genome shotgun (WGS) entry which is preliminary data.</text>
</comment>
<gene>
    <name evidence="1" type="ORF">M9458_000491</name>
</gene>
<accession>A0ABD0RXH7</accession>
<organism evidence="1 2">
    <name type="scientific">Cirrhinus mrigala</name>
    <name type="common">Mrigala</name>
    <dbReference type="NCBI Taxonomy" id="683832"/>
    <lineage>
        <taxon>Eukaryota</taxon>
        <taxon>Metazoa</taxon>
        <taxon>Chordata</taxon>
        <taxon>Craniata</taxon>
        <taxon>Vertebrata</taxon>
        <taxon>Euteleostomi</taxon>
        <taxon>Actinopterygii</taxon>
        <taxon>Neopterygii</taxon>
        <taxon>Teleostei</taxon>
        <taxon>Ostariophysi</taxon>
        <taxon>Cypriniformes</taxon>
        <taxon>Cyprinidae</taxon>
        <taxon>Labeoninae</taxon>
        <taxon>Labeonini</taxon>
        <taxon>Cirrhinus</taxon>
    </lineage>
</organism>
<proteinExistence type="predicted"/>
<evidence type="ECO:0000313" key="2">
    <source>
        <dbReference type="Proteomes" id="UP001529510"/>
    </source>
</evidence>
<dbReference type="AlphaFoldDB" id="A0ABD0RXH7"/>
<dbReference type="Gene3D" id="2.60.40.10">
    <property type="entry name" value="Immunoglobulins"/>
    <property type="match status" value="1"/>
</dbReference>